<organism evidence="3 4">
    <name type="scientific">Massariosphaeria phaeospora</name>
    <dbReference type="NCBI Taxonomy" id="100035"/>
    <lineage>
        <taxon>Eukaryota</taxon>
        <taxon>Fungi</taxon>
        <taxon>Dikarya</taxon>
        <taxon>Ascomycota</taxon>
        <taxon>Pezizomycotina</taxon>
        <taxon>Dothideomycetes</taxon>
        <taxon>Pleosporomycetidae</taxon>
        <taxon>Pleosporales</taxon>
        <taxon>Pleosporales incertae sedis</taxon>
        <taxon>Massariosphaeria</taxon>
    </lineage>
</organism>
<name>A0A7C8IM55_9PLEO</name>
<proteinExistence type="predicted"/>
<keyword evidence="1" id="KW-0175">Coiled coil</keyword>
<evidence type="ECO:0000256" key="2">
    <source>
        <dbReference type="SAM" id="MobiDB-lite"/>
    </source>
</evidence>
<gene>
    <name evidence="3" type="ORF">BDV95DRAFT_602057</name>
</gene>
<dbReference type="AlphaFoldDB" id="A0A7C8IM55"/>
<feature type="compositionally biased region" description="Basic and acidic residues" evidence="2">
    <location>
        <begin position="198"/>
        <end position="232"/>
    </location>
</feature>
<feature type="region of interest" description="Disordered" evidence="2">
    <location>
        <begin position="1"/>
        <end position="50"/>
    </location>
</feature>
<dbReference type="Proteomes" id="UP000481861">
    <property type="component" value="Unassembled WGS sequence"/>
</dbReference>
<evidence type="ECO:0000313" key="3">
    <source>
        <dbReference type="EMBL" id="KAF2877690.1"/>
    </source>
</evidence>
<comment type="caution">
    <text evidence="3">The sequence shown here is derived from an EMBL/GenBank/DDBJ whole genome shotgun (WGS) entry which is preliminary data.</text>
</comment>
<feature type="compositionally biased region" description="Low complexity" evidence="2">
    <location>
        <begin position="33"/>
        <end position="43"/>
    </location>
</feature>
<feature type="compositionally biased region" description="Polar residues" evidence="2">
    <location>
        <begin position="233"/>
        <end position="244"/>
    </location>
</feature>
<feature type="coiled-coil region" evidence="1">
    <location>
        <begin position="124"/>
        <end position="151"/>
    </location>
</feature>
<feature type="compositionally biased region" description="Basic residues" evidence="2">
    <location>
        <begin position="17"/>
        <end position="31"/>
    </location>
</feature>
<protein>
    <submittedName>
        <fullName evidence="3">Uncharacterized protein</fullName>
    </submittedName>
</protein>
<evidence type="ECO:0000313" key="4">
    <source>
        <dbReference type="Proteomes" id="UP000481861"/>
    </source>
</evidence>
<evidence type="ECO:0000256" key="1">
    <source>
        <dbReference type="SAM" id="Coils"/>
    </source>
</evidence>
<feature type="region of interest" description="Disordered" evidence="2">
    <location>
        <begin position="94"/>
        <end position="118"/>
    </location>
</feature>
<feature type="compositionally biased region" description="Basic and acidic residues" evidence="2">
    <location>
        <begin position="1"/>
        <end position="16"/>
    </location>
</feature>
<keyword evidence="4" id="KW-1185">Reference proteome</keyword>
<reference evidence="3 4" key="1">
    <citation type="submission" date="2020-01" db="EMBL/GenBank/DDBJ databases">
        <authorList>
            <consortium name="DOE Joint Genome Institute"/>
            <person name="Haridas S."/>
            <person name="Albert R."/>
            <person name="Binder M."/>
            <person name="Bloem J."/>
            <person name="Labutti K."/>
            <person name="Salamov A."/>
            <person name="Andreopoulos B."/>
            <person name="Baker S.E."/>
            <person name="Barry K."/>
            <person name="Bills G."/>
            <person name="Bluhm B.H."/>
            <person name="Cannon C."/>
            <person name="Castanera R."/>
            <person name="Culley D.E."/>
            <person name="Daum C."/>
            <person name="Ezra D."/>
            <person name="Gonzalez J.B."/>
            <person name="Henrissat B."/>
            <person name="Kuo A."/>
            <person name="Liang C."/>
            <person name="Lipzen A."/>
            <person name="Lutzoni F."/>
            <person name="Magnuson J."/>
            <person name="Mondo S."/>
            <person name="Nolan M."/>
            <person name="Ohm R."/>
            <person name="Pangilinan J."/>
            <person name="Park H.-J.H."/>
            <person name="Ramirez L."/>
            <person name="Alfaro M."/>
            <person name="Sun H."/>
            <person name="Tritt A."/>
            <person name="Yoshinaga Y."/>
            <person name="Zwiers L.-H.L."/>
            <person name="Turgeon B.G."/>
            <person name="Goodwin S.B."/>
            <person name="Spatafora J.W."/>
            <person name="Crous P.W."/>
            <person name="Grigoriev I.V."/>
        </authorList>
    </citation>
    <scope>NUCLEOTIDE SEQUENCE [LARGE SCALE GENOMIC DNA]</scope>
    <source>
        <strain evidence="3 4">CBS 611.86</strain>
    </source>
</reference>
<feature type="compositionally biased region" description="Polar residues" evidence="2">
    <location>
        <begin position="185"/>
        <end position="196"/>
    </location>
</feature>
<dbReference type="EMBL" id="JAADJZ010000002">
    <property type="protein sequence ID" value="KAF2877690.1"/>
    <property type="molecule type" value="Genomic_DNA"/>
</dbReference>
<sequence>MRFNDRRRQLKREISTKFKRGTSRAMSRLRGRPTSPTSTGIPSPTYPNDSAYAVNYETPLPASTEQSDRRLPSPDDLAYVVNSGTRSAAAERAFGSGTSGFSPDTVIGSRAHRGQQNRTYSQALVDECAKSDSLEKKVQDLQKEKEARKTLTGRRATLVNGNARKTQIRFGLNTIEELSTNPSMLNEETREVQTQPKKLLEENTKRKKEKLHEDKFRAGAAKREKETMHEFPQKTNAKKNTSWR</sequence>
<feature type="region of interest" description="Disordered" evidence="2">
    <location>
        <begin position="185"/>
        <end position="244"/>
    </location>
</feature>
<accession>A0A7C8IM55</accession>